<feature type="transmembrane region" description="Helical" evidence="5">
    <location>
        <begin position="6"/>
        <end position="27"/>
    </location>
</feature>
<keyword evidence="3 5" id="KW-1133">Transmembrane helix</keyword>
<evidence type="ECO:0000256" key="1">
    <source>
        <dbReference type="ARBA" id="ARBA00004141"/>
    </source>
</evidence>
<dbReference type="InterPro" id="IPR002657">
    <property type="entry name" value="BilAc:Na_symport/Acr3"/>
</dbReference>
<comment type="subcellular location">
    <subcellularLocation>
        <location evidence="1">Membrane</location>
        <topology evidence="1">Multi-pass membrane protein</topology>
    </subcellularLocation>
</comment>
<dbReference type="EMBL" id="JBHTCF010000001">
    <property type="protein sequence ID" value="MFC7303661.1"/>
    <property type="molecule type" value="Genomic_DNA"/>
</dbReference>
<reference evidence="7" key="1">
    <citation type="journal article" date="2019" name="Int. J. Syst. Evol. Microbiol.">
        <title>The Global Catalogue of Microorganisms (GCM) 10K type strain sequencing project: providing services to taxonomists for standard genome sequencing and annotation.</title>
        <authorList>
            <consortium name="The Broad Institute Genomics Platform"/>
            <consortium name="The Broad Institute Genome Sequencing Center for Infectious Disease"/>
            <person name="Wu L."/>
            <person name="Ma J."/>
        </authorList>
    </citation>
    <scope>NUCLEOTIDE SEQUENCE [LARGE SCALE GENOMIC DNA]</scope>
    <source>
        <strain evidence="7">SYNS20</strain>
    </source>
</reference>
<feature type="transmembrane region" description="Helical" evidence="5">
    <location>
        <begin position="262"/>
        <end position="283"/>
    </location>
</feature>
<dbReference type="PANTHER" id="PTHR10361">
    <property type="entry name" value="SODIUM-BILE ACID COTRANSPORTER"/>
    <property type="match status" value="1"/>
</dbReference>
<keyword evidence="2 5" id="KW-0812">Transmembrane</keyword>
<gene>
    <name evidence="6" type="ORF">ACFQVC_05445</name>
</gene>
<dbReference type="PANTHER" id="PTHR10361:SF24">
    <property type="entry name" value="P3 PROTEIN"/>
    <property type="match status" value="1"/>
</dbReference>
<feature type="transmembrane region" description="Helical" evidence="5">
    <location>
        <begin position="202"/>
        <end position="221"/>
    </location>
</feature>
<feature type="transmembrane region" description="Helical" evidence="5">
    <location>
        <begin position="65"/>
        <end position="87"/>
    </location>
</feature>
<keyword evidence="4 5" id="KW-0472">Membrane</keyword>
<keyword evidence="7" id="KW-1185">Reference proteome</keyword>
<evidence type="ECO:0000313" key="7">
    <source>
        <dbReference type="Proteomes" id="UP001596523"/>
    </source>
</evidence>
<proteinExistence type="predicted"/>
<accession>A0ABW2JE52</accession>
<evidence type="ECO:0000256" key="2">
    <source>
        <dbReference type="ARBA" id="ARBA00022692"/>
    </source>
</evidence>
<dbReference type="InterPro" id="IPR038770">
    <property type="entry name" value="Na+/solute_symporter_sf"/>
</dbReference>
<evidence type="ECO:0000256" key="4">
    <source>
        <dbReference type="ARBA" id="ARBA00023136"/>
    </source>
</evidence>
<evidence type="ECO:0000313" key="6">
    <source>
        <dbReference type="EMBL" id="MFC7303661.1"/>
    </source>
</evidence>
<sequence length="299" mass="30808">MDSPLVTALVPAVLAAIMFGLGLSLTVGDFRRVVEHRRTVAAALGCQLLLLPAVCFGLVELFGLAAAPAVGMLLLAASPGGTMANVYSHLFGGDVALNITLTAVNSILAVVTLPIVVNLAVAHFDPAGDGGEVGLQFGKTTQVFAIVLVPVALGMVVRARRRRFAERAERPVKVLCLVLLAGIVLAALFAERKNAGGYLVEVGPVAVVFSVLSLATGYYAARLVRAGHAQAVAACMEIGMHNTSLSLTIALSPSLLDSTEMAVPSAVYAILMYFTAGAAGLLLRRAAPTPVSPAGESPR</sequence>
<feature type="transmembrane region" description="Helical" evidence="5">
    <location>
        <begin position="141"/>
        <end position="159"/>
    </location>
</feature>
<feature type="transmembrane region" description="Helical" evidence="5">
    <location>
        <begin position="39"/>
        <end position="59"/>
    </location>
</feature>
<dbReference type="Gene3D" id="1.20.1530.20">
    <property type="match status" value="1"/>
</dbReference>
<organism evidence="6 7">
    <name type="scientific">Streptomyces monticola</name>
    <dbReference type="NCBI Taxonomy" id="2666263"/>
    <lineage>
        <taxon>Bacteria</taxon>
        <taxon>Bacillati</taxon>
        <taxon>Actinomycetota</taxon>
        <taxon>Actinomycetes</taxon>
        <taxon>Kitasatosporales</taxon>
        <taxon>Streptomycetaceae</taxon>
        <taxon>Streptomyces</taxon>
    </lineage>
</organism>
<dbReference type="Pfam" id="PF01758">
    <property type="entry name" value="SBF"/>
    <property type="match status" value="1"/>
</dbReference>
<comment type="caution">
    <text evidence="6">The sequence shown here is derived from an EMBL/GenBank/DDBJ whole genome shotgun (WGS) entry which is preliminary data.</text>
</comment>
<name>A0ABW2JE52_9ACTN</name>
<feature type="transmembrane region" description="Helical" evidence="5">
    <location>
        <begin position="171"/>
        <end position="190"/>
    </location>
</feature>
<evidence type="ECO:0000256" key="3">
    <source>
        <dbReference type="ARBA" id="ARBA00022989"/>
    </source>
</evidence>
<feature type="transmembrane region" description="Helical" evidence="5">
    <location>
        <begin position="233"/>
        <end position="256"/>
    </location>
</feature>
<dbReference type="Proteomes" id="UP001596523">
    <property type="component" value="Unassembled WGS sequence"/>
</dbReference>
<evidence type="ECO:0000256" key="5">
    <source>
        <dbReference type="SAM" id="Phobius"/>
    </source>
</evidence>
<dbReference type="InterPro" id="IPR004710">
    <property type="entry name" value="Bilac:Na_transpt"/>
</dbReference>
<dbReference type="RefSeq" id="WP_381826958.1">
    <property type="nucleotide sequence ID" value="NZ_JBHTCF010000001.1"/>
</dbReference>
<feature type="transmembrane region" description="Helical" evidence="5">
    <location>
        <begin position="99"/>
        <end position="121"/>
    </location>
</feature>
<protein>
    <submittedName>
        <fullName evidence="6">Bile acid:sodium symporter family protein</fullName>
    </submittedName>
</protein>